<proteinExistence type="predicted"/>
<accession>A0ABN7UV09</accession>
<evidence type="ECO:0000313" key="2">
    <source>
        <dbReference type="Proteomes" id="UP000789901"/>
    </source>
</evidence>
<dbReference type="Proteomes" id="UP000789901">
    <property type="component" value="Unassembled WGS sequence"/>
</dbReference>
<comment type="caution">
    <text evidence="1">The sequence shown here is derived from an EMBL/GenBank/DDBJ whole genome shotgun (WGS) entry which is preliminary data.</text>
</comment>
<sequence>KEIDQYSAIAECLKSKFDIISDCLQIFINKIWQKLAKIEKINS</sequence>
<gene>
    <name evidence="1" type="ORF">GMARGA_LOCUS11009</name>
</gene>
<dbReference type="EMBL" id="CAJVQB010006324">
    <property type="protein sequence ID" value="CAG8681939.1"/>
    <property type="molecule type" value="Genomic_DNA"/>
</dbReference>
<reference evidence="1 2" key="1">
    <citation type="submission" date="2021-06" db="EMBL/GenBank/DDBJ databases">
        <authorList>
            <person name="Kallberg Y."/>
            <person name="Tangrot J."/>
            <person name="Rosling A."/>
        </authorList>
    </citation>
    <scope>NUCLEOTIDE SEQUENCE [LARGE SCALE GENOMIC DNA]</scope>
    <source>
        <strain evidence="1 2">120-4 pot B 10/14</strain>
    </source>
</reference>
<keyword evidence="2" id="KW-1185">Reference proteome</keyword>
<organism evidence="1 2">
    <name type="scientific">Gigaspora margarita</name>
    <dbReference type="NCBI Taxonomy" id="4874"/>
    <lineage>
        <taxon>Eukaryota</taxon>
        <taxon>Fungi</taxon>
        <taxon>Fungi incertae sedis</taxon>
        <taxon>Mucoromycota</taxon>
        <taxon>Glomeromycotina</taxon>
        <taxon>Glomeromycetes</taxon>
        <taxon>Diversisporales</taxon>
        <taxon>Gigasporaceae</taxon>
        <taxon>Gigaspora</taxon>
    </lineage>
</organism>
<feature type="non-terminal residue" evidence="1">
    <location>
        <position position="1"/>
    </location>
</feature>
<protein>
    <submittedName>
        <fullName evidence="1">13877_t:CDS:1</fullName>
    </submittedName>
</protein>
<name>A0ABN7UV09_GIGMA</name>
<evidence type="ECO:0000313" key="1">
    <source>
        <dbReference type="EMBL" id="CAG8681939.1"/>
    </source>
</evidence>